<dbReference type="FunFam" id="2.40.10.10:FF:000002">
    <property type="entry name" value="Transmembrane protease serine"/>
    <property type="match status" value="1"/>
</dbReference>
<dbReference type="Proteomes" id="UP000265515">
    <property type="component" value="Unassembled WGS sequence"/>
</dbReference>
<keyword evidence="3" id="KW-1015">Disulfide bond</keyword>
<gene>
    <name evidence="5" type="ORF">CBR_g78112</name>
</gene>
<dbReference type="OrthoDB" id="512168at2759"/>
<accession>A0A388JKD9</accession>
<evidence type="ECO:0000256" key="3">
    <source>
        <dbReference type="ARBA" id="ARBA00023157"/>
    </source>
</evidence>
<dbReference type="PANTHER" id="PTHR24264">
    <property type="entry name" value="TRYPSIN-RELATED"/>
    <property type="match status" value="1"/>
</dbReference>
<feature type="domain" description="Peptidase S1" evidence="4">
    <location>
        <begin position="1"/>
        <end position="166"/>
    </location>
</feature>
<evidence type="ECO:0000313" key="5">
    <source>
        <dbReference type="EMBL" id="GBG44660.1"/>
    </source>
</evidence>
<comment type="caution">
    <text evidence="5">The sequence shown here is derived from an EMBL/GenBank/DDBJ whole genome shotgun (WGS) entry which is preliminary data.</text>
</comment>
<dbReference type="PANTHER" id="PTHR24264:SF54">
    <property type="entry name" value="PEPTIDASE S1 DOMAIN-CONTAINING PROTEIN"/>
    <property type="match status" value="1"/>
</dbReference>
<dbReference type="CDD" id="cd00190">
    <property type="entry name" value="Tryp_SPc"/>
    <property type="match status" value="1"/>
</dbReference>
<dbReference type="SMART" id="SM00020">
    <property type="entry name" value="Tryp_SPc"/>
    <property type="match status" value="1"/>
</dbReference>
<dbReference type="GO" id="GO:0004252">
    <property type="term" value="F:serine-type endopeptidase activity"/>
    <property type="evidence" value="ECO:0007669"/>
    <property type="project" value="InterPro"/>
</dbReference>
<protein>
    <recommendedName>
        <fullName evidence="4">Peptidase S1 domain-containing protein</fullName>
    </recommendedName>
</protein>
<keyword evidence="1" id="KW-0645">Protease</keyword>
<name>A0A388JKD9_CHABU</name>
<dbReference type="PROSITE" id="PS50240">
    <property type="entry name" value="TRYPSIN_DOM"/>
    <property type="match status" value="1"/>
</dbReference>
<dbReference type="GO" id="GO:0005615">
    <property type="term" value="C:extracellular space"/>
    <property type="evidence" value="ECO:0007669"/>
    <property type="project" value="TreeGrafter"/>
</dbReference>
<dbReference type="Gene3D" id="2.40.10.10">
    <property type="entry name" value="Trypsin-like serine proteases"/>
    <property type="match status" value="1"/>
</dbReference>
<evidence type="ECO:0000313" key="6">
    <source>
        <dbReference type="Proteomes" id="UP000265515"/>
    </source>
</evidence>
<feature type="non-terminal residue" evidence="5">
    <location>
        <position position="166"/>
    </location>
</feature>
<dbReference type="SUPFAM" id="SSF50494">
    <property type="entry name" value="Trypsin-like serine proteases"/>
    <property type="match status" value="1"/>
</dbReference>
<dbReference type="STRING" id="69332.A0A388JKD9"/>
<sequence length="166" mass="17647">MKVAKLWRFPGYREELNGTALVNDVVMFKLQQAVAITNDVIPIKLVVDDKPLTSSSDLAISGWGQTDNEGTQTNRLLAATVDHLPNGCKNYGKRFHPKVMLCAGCTGGRVDTCHGDSGGPATTSSSSKGCPILVGITSFGDGCALPGYPGLYTRVGAFVDWLEKQA</sequence>
<evidence type="ECO:0000256" key="2">
    <source>
        <dbReference type="ARBA" id="ARBA00022801"/>
    </source>
</evidence>
<evidence type="ECO:0000256" key="1">
    <source>
        <dbReference type="ARBA" id="ARBA00022670"/>
    </source>
</evidence>
<dbReference type="Pfam" id="PF00089">
    <property type="entry name" value="Trypsin"/>
    <property type="match status" value="1"/>
</dbReference>
<evidence type="ECO:0000259" key="4">
    <source>
        <dbReference type="PROSITE" id="PS50240"/>
    </source>
</evidence>
<dbReference type="InterPro" id="IPR009003">
    <property type="entry name" value="Peptidase_S1_PA"/>
</dbReference>
<organism evidence="5 6">
    <name type="scientific">Chara braunii</name>
    <name type="common">Braun's stonewort</name>
    <dbReference type="NCBI Taxonomy" id="69332"/>
    <lineage>
        <taxon>Eukaryota</taxon>
        <taxon>Viridiplantae</taxon>
        <taxon>Streptophyta</taxon>
        <taxon>Charophyceae</taxon>
        <taxon>Charales</taxon>
        <taxon>Characeae</taxon>
        <taxon>Chara</taxon>
    </lineage>
</organism>
<reference evidence="5 6" key="1">
    <citation type="journal article" date="2018" name="Cell">
        <title>The Chara Genome: Secondary Complexity and Implications for Plant Terrestrialization.</title>
        <authorList>
            <person name="Nishiyama T."/>
            <person name="Sakayama H."/>
            <person name="Vries J.D."/>
            <person name="Buschmann H."/>
            <person name="Saint-Marcoux D."/>
            <person name="Ullrich K.K."/>
            <person name="Haas F.B."/>
            <person name="Vanderstraeten L."/>
            <person name="Becker D."/>
            <person name="Lang D."/>
            <person name="Vosolsobe S."/>
            <person name="Rombauts S."/>
            <person name="Wilhelmsson P.K.I."/>
            <person name="Janitza P."/>
            <person name="Kern R."/>
            <person name="Heyl A."/>
            <person name="Rumpler F."/>
            <person name="Villalobos L.I.A.C."/>
            <person name="Clay J.M."/>
            <person name="Skokan R."/>
            <person name="Toyoda A."/>
            <person name="Suzuki Y."/>
            <person name="Kagoshima H."/>
            <person name="Schijlen E."/>
            <person name="Tajeshwar N."/>
            <person name="Catarino B."/>
            <person name="Hetherington A.J."/>
            <person name="Saltykova A."/>
            <person name="Bonnot C."/>
            <person name="Breuninger H."/>
            <person name="Symeonidi A."/>
            <person name="Radhakrishnan G.V."/>
            <person name="Van Nieuwerburgh F."/>
            <person name="Deforce D."/>
            <person name="Chang C."/>
            <person name="Karol K.G."/>
            <person name="Hedrich R."/>
            <person name="Ulvskov P."/>
            <person name="Glockner G."/>
            <person name="Delwiche C.F."/>
            <person name="Petrasek J."/>
            <person name="Van de Peer Y."/>
            <person name="Friml J."/>
            <person name="Beilby M."/>
            <person name="Dolan L."/>
            <person name="Kohara Y."/>
            <person name="Sugano S."/>
            <person name="Fujiyama A."/>
            <person name="Delaux P.-M."/>
            <person name="Quint M."/>
            <person name="TheiBen G."/>
            <person name="Hagemann M."/>
            <person name="Harholt J."/>
            <person name="Dunand C."/>
            <person name="Zachgo S."/>
            <person name="Langdale J."/>
            <person name="Maumus F."/>
            <person name="Straeten D.V.D."/>
            <person name="Gould S.B."/>
            <person name="Rensing S.A."/>
        </authorList>
    </citation>
    <scope>NUCLEOTIDE SEQUENCE [LARGE SCALE GENOMIC DNA]</scope>
    <source>
        <strain evidence="5 6">S276</strain>
    </source>
</reference>
<dbReference type="AlphaFoldDB" id="A0A388JKD9"/>
<dbReference type="InterPro" id="IPR050127">
    <property type="entry name" value="Serine_Proteases_S1"/>
</dbReference>
<dbReference type="GO" id="GO:0006508">
    <property type="term" value="P:proteolysis"/>
    <property type="evidence" value="ECO:0007669"/>
    <property type="project" value="UniProtKB-KW"/>
</dbReference>
<proteinExistence type="predicted"/>
<keyword evidence="6" id="KW-1185">Reference proteome</keyword>
<dbReference type="Gramene" id="GBG44660">
    <property type="protein sequence ID" value="GBG44660"/>
    <property type="gene ID" value="CBR_g78112"/>
</dbReference>
<dbReference type="InterPro" id="IPR001254">
    <property type="entry name" value="Trypsin_dom"/>
</dbReference>
<dbReference type="InterPro" id="IPR043504">
    <property type="entry name" value="Peptidase_S1_PA_chymotrypsin"/>
</dbReference>
<keyword evidence="2" id="KW-0378">Hydrolase</keyword>
<dbReference type="EMBL" id="BFEA01003487">
    <property type="protein sequence ID" value="GBG44660.1"/>
    <property type="molecule type" value="Genomic_DNA"/>
</dbReference>